<keyword evidence="2" id="KW-1185">Reference proteome</keyword>
<evidence type="ECO:0008006" key="3">
    <source>
        <dbReference type="Google" id="ProtNLM"/>
    </source>
</evidence>
<comment type="caution">
    <text evidence="1">The sequence shown here is derived from an EMBL/GenBank/DDBJ whole genome shotgun (WGS) entry which is preliminary data.</text>
</comment>
<reference evidence="1 2" key="1">
    <citation type="submission" date="2024-03" db="EMBL/GenBank/DDBJ databases">
        <title>A high-quality draft genome sequence of Diaporthe vaccinii, a causative agent of upright dieback and viscid rot disease in cranberry plants.</title>
        <authorList>
            <person name="Sarrasin M."/>
            <person name="Lang B.F."/>
            <person name="Burger G."/>
        </authorList>
    </citation>
    <scope>NUCLEOTIDE SEQUENCE [LARGE SCALE GENOMIC DNA]</scope>
    <source>
        <strain evidence="1 2">IS7</strain>
    </source>
</reference>
<protein>
    <recommendedName>
        <fullName evidence="3">Secreted protein</fullName>
    </recommendedName>
</protein>
<dbReference type="Proteomes" id="UP001600888">
    <property type="component" value="Unassembled WGS sequence"/>
</dbReference>
<evidence type="ECO:0000313" key="2">
    <source>
        <dbReference type="Proteomes" id="UP001600888"/>
    </source>
</evidence>
<organism evidence="1 2">
    <name type="scientific">Diaporthe vaccinii</name>
    <dbReference type="NCBI Taxonomy" id="105482"/>
    <lineage>
        <taxon>Eukaryota</taxon>
        <taxon>Fungi</taxon>
        <taxon>Dikarya</taxon>
        <taxon>Ascomycota</taxon>
        <taxon>Pezizomycotina</taxon>
        <taxon>Sordariomycetes</taxon>
        <taxon>Sordariomycetidae</taxon>
        <taxon>Diaporthales</taxon>
        <taxon>Diaporthaceae</taxon>
        <taxon>Diaporthe</taxon>
        <taxon>Diaporthe eres species complex</taxon>
    </lineage>
</organism>
<sequence>MFMRVVPCASCILVSGSWVQPLSTEHFLLTVPLGQGRCVQDKVKDKCDTTEKLGNLGRVWGKEGRNRRHASKRITSR</sequence>
<proteinExistence type="predicted"/>
<accession>A0ABR4E3T0</accession>
<gene>
    <name evidence="1" type="ORF">FJTKL_00216</name>
</gene>
<evidence type="ECO:0000313" key="1">
    <source>
        <dbReference type="EMBL" id="KAL2277077.1"/>
    </source>
</evidence>
<name>A0ABR4E3T0_9PEZI</name>
<dbReference type="EMBL" id="JBAWTH010000104">
    <property type="protein sequence ID" value="KAL2277077.1"/>
    <property type="molecule type" value="Genomic_DNA"/>
</dbReference>